<keyword evidence="4" id="KW-1185">Reference proteome</keyword>
<dbReference type="EMBL" id="JACHMB010000001">
    <property type="protein sequence ID" value="MBB5775726.1"/>
    <property type="molecule type" value="Genomic_DNA"/>
</dbReference>
<dbReference type="Proteomes" id="UP000579153">
    <property type="component" value="Unassembled WGS sequence"/>
</dbReference>
<feature type="compositionally biased region" description="Pro residues" evidence="1">
    <location>
        <begin position="203"/>
        <end position="215"/>
    </location>
</feature>
<proteinExistence type="predicted"/>
<keyword evidence="2" id="KW-0812">Transmembrane</keyword>
<feature type="transmembrane region" description="Helical" evidence="2">
    <location>
        <begin position="242"/>
        <end position="262"/>
    </location>
</feature>
<protein>
    <submittedName>
        <fullName evidence="3">Uncharacterized protein</fullName>
    </submittedName>
</protein>
<name>A0A7W9G226_9ACTN</name>
<accession>A0A7W9G226</accession>
<evidence type="ECO:0000313" key="4">
    <source>
        <dbReference type="Proteomes" id="UP000579153"/>
    </source>
</evidence>
<dbReference type="AlphaFoldDB" id="A0A7W9G226"/>
<organism evidence="3 4">
    <name type="scientific">Nonomuraea jabiensis</name>
    <dbReference type="NCBI Taxonomy" id="882448"/>
    <lineage>
        <taxon>Bacteria</taxon>
        <taxon>Bacillati</taxon>
        <taxon>Actinomycetota</taxon>
        <taxon>Actinomycetes</taxon>
        <taxon>Streptosporangiales</taxon>
        <taxon>Streptosporangiaceae</taxon>
        <taxon>Nonomuraea</taxon>
    </lineage>
</organism>
<feature type="transmembrane region" description="Helical" evidence="2">
    <location>
        <begin position="274"/>
        <end position="296"/>
    </location>
</feature>
<keyword evidence="2" id="KW-1133">Transmembrane helix</keyword>
<feature type="transmembrane region" description="Helical" evidence="2">
    <location>
        <begin position="143"/>
        <end position="163"/>
    </location>
</feature>
<feature type="transmembrane region" description="Helical" evidence="2">
    <location>
        <begin position="333"/>
        <end position="351"/>
    </location>
</feature>
<evidence type="ECO:0000313" key="3">
    <source>
        <dbReference type="EMBL" id="MBB5775726.1"/>
    </source>
</evidence>
<comment type="caution">
    <text evidence="3">The sequence shown here is derived from an EMBL/GenBank/DDBJ whole genome shotgun (WGS) entry which is preliminary data.</text>
</comment>
<keyword evidence="2" id="KW-0472">Membrane</keyword>
<reference evidence="3 4" key="1">
    <citation type="submission" date="2020-08" db="EMBL/GenBank/DDBJ databases">
        <title>Sequencing the genomes of 1000 actinobacteria strains.</title>
        <authorList>
            <person name="Klenk H.-P."/>
        </authorList>
    </citation>
    <scope>NUCLEOTIDE SEQUENCE [LARGE SCALE GENOMIC DNA]</scope>
    <source>
        <strain evidence="3 4">DSM 45507</strain>
    </source>
</reference>
<gene>
    <name evidence="3" type="ORF">HD596_002482</name>
</gene>
<feature type="transmembrane region" description="Helical" evidence="2">
    <location>
        <begin position="175"/>
        <end position="194"/>
    </location>
</feature>
<evidence type="ECO:0000256" key="2">
    <source>
        <dbReference type="SAM" id="Phobius"/>
    </source>
</evidence>
<dbReference type="InterPro" id="IPR036259">
    <property type="entry name" value="MFS_trans_sf"/>
</dbReference>
<feature type="transmembrane region" description="Helical" evidence="2">
    <location>
        <begin position="308"/>
        <end position="327"/>
    </location>
</feature>
<feature type="region of interest" description="Disordered" evidence="1">
    <location>
        <begin position="198"/>
        <end position="233"/>
    </location>
</feature>
<feature type="transmembrane region" description="Helical" evidence="2">
    <location>
        <begin position="64"/>
        <end position="85"/>
    </location>
</feature>
<dbReference type="RefSeq" id="WP_185069372.1">
    <property type="nucleotide sequence ID" value="NZ_JACHMB010000001.1"/>
</dbReference>
<feature type="transmembrane region" description="Helical" evidence="2">
    <location>
        <begin position="112"/>
        <end position="131"/>
    </location>
</feature>
<dbReference type="SUPFAM" id="SSF103473">
    <property type="entry name" value="MFS general substrate transporter"/>
    <property type="match status" value="1"/>
</dbReference>
<feature type="transmembrane region" description="Helical" evidence="2">
    <location>
        <begin position="33"/>
        <end position="52"/>
    </location>
</feature>
<sequence length="360" mass="37902">MVTSRARGRWAALLLAGLTPVVAELTLGNPPLRKAWLLLLWVPIYGAGTVLIRELVRRTGRGWLAILLLGAAYGIVEEGLALQALTSPTIYGVADWAPRILGLNSAYTELNIPYHAVFSVALPILLVDLIVPSLRHRPYLGRTGLAVAGVVFVLGALLLRWTTAFIDPGYQAPPAMLAAFALTIAALTVLALRFTPRPRNLPSTPPRTTPTPPDAPATAPQTTPTPPDVPATALQTTPTPPVVACLAGTAAFGYLALLFPFGGAQHPAFTQGGWVAVPMVAAALLAVAAGMLLRRWTAHDGWRDQHSLALAGGALVAHTVFGVIANGENTTDRVSLAALGLVMIALLALLARRNRIFGAQ</sequence>
<evidence type="ECO:0000256" key="1">
    <source>
        <dbReference type="SAM" id="MobiDB-lite"/>
    </source>
</evidence>